<evidence type="ECO:0000313" key="10">
    <source>
        <dbReference type="Proteomes" id="UP000571854"/>
    </source>
</evidence>
<sequence length="30" mass="3433">MLRYDLKAEYKIISLLVLSTVFCTILCILG</sequence>
<proteinExistence type="predicted"/>
<evidence type="ECO:0000313" key="7">
    <source>
        <dbReference type="EMBL" id="MBP2218576.1"/>
    </source>
</evidence>
<name>A0A7J9RY41_METMI</name>
<keyword evidence="1" id="KW-0472">Membrane</keyword>
<dbReference type="Proteomes" id="UP000564425">
    <property type="component" value="Unassembled WGS sequence"/>
</dbReference>
<comment type="caution">
    <text evidence="5">The sequence shown here is derived from an EMBL/GenBank/DDBJ whole genome shotgun (WGS) entry which is preliminary data.</text>
</comment>
<protein>
    <submittedName>
        <fullName evidence="5">Uncharacterized protein</fullName>
    </submittedName>
</protein>
<evidence type="ECO:0000313" key="2">
    <source>
        <dbReference type="EMBL" id="MBA2847097.1"/>
    </source>
</evidence>
<keyword evidence="1" id="KW-1133">Transmembrane helix</keyword>
<dbReference type="Proteomes" id="UP000584706">
    <property type="component" value="Unassembled WGS sequence"/>
</dbReference>
<evidence type="ECO:0000313" key="9">
    <source>
        <dbReference type="Proteomes" id="UP000564425"/>
    </source>
</evidence>
<keyword evidence="1" id="KW-0812">Transmembrane</keyword>
<gene>
    <name evidence="6" type="ORF">HNP85_000910</name>
    <name evidence="3" type="ORF">HNP86_000528</name>
    <name evidence="2" type="ORF">HNP88_001281</name>
    <name evidence="4" type="ORF">HNP93_000531</name>
    <name evidence="5" type="ORF">HNP97_000439</name>
    <name evidence="7" type="ORF">J2745_000051</name>
</gene>
<dbReference type="EMBL" id="JACHIQ010000001">
    <property type="protein sequence ID" value="MBB6066949.1"/>
    <property type="molecule type" value="Genomic_DNA"/>
</dbReference>
<evidence type="ECO:0000313" key="8">
    <source>
        <dbReference type="Proteomes" id="UP000558015"/>
    </source>
</evidence>
<evidence type="ECO:0000313" key="4">
    <source>
        <dbReference type="EMBL" id="MBA2857830.1"/>
    </source>
</evidence>
<dbReference type="Proteomes" id="UP000558015">
    <property type="component" value="Unassembled WGS sequence"/>
</dbReference>
<reference evidence="7" key="2">
    <citation type="submission" date="2021-03" db="EMBL/GenBank/DDBJ databases">
        <title>Genomic Encyclopedia of Type Strains, Phase IV (KMG-IV): sequencing the most valuable type-strain genomes for metagenomic binning, comparative biology and taxonomic classification.</title>
        <authorList>
            <person name="Goeker M."/>
        </authorList>
    </citation>
    <scope>NUCLEOTIDE SEQUENCE</scope>
    <source>
        <strain evidence="7">DSM 2771</strain>
    </source>
</reference>
<dbReference type="EMBL" id="JACDUN010000001">
    <property type="protein sequence ID" value="MBA2857830.1"/>
    <property type="molecule type" value="Genomic_DNA"/>
</dbReference>
<evidence type="ECO:0000313" key="6">
    <source>
        <dbReference type="EMBL" id="MBM7409238.1"/>
    </source>
</evidence>
<dbReference type="EMBL" id="JAGINF010000001">
    <property type="protein sequence ID" value="MBP2218576.1"/>
    <property type="molecule type" value="Genomic_DNA"/>
</dbReference>
<feature type="transmembrane region" description="Helical" evidence="1">
    <location>
        <begin position="12"/>
        <end position="29"/>
    </location>
</feature>
<dbReference type="EMBL" id="JAFBBC010000001">
    <property type="protein sequence ID" value="MBM7409238.1"/>
    <property type="molecule type" value="Genomic_DNA"/>
</dbReference>
<evidence type="ECO:0000313" key="3">
    <source>
        <dbReference type="EMBL" id="MBA2850397.1"/>
    </source>
</evidence>
<organism evidence="5 11">
    <name type="scientific">Methanococcus maripaludis</name>
    <name type="common">Methanococcus deltae</name>
    <dbReference type="NCBI Taxonomy" id="39152"/>
    <lineage>
        <taxon>Archaea</taxon>
        <taxon>Methanobacteriati</taxon>
        <taxon>Methanobacteriota</taxon>
        <taxon>Methanomada group</taxon>
        <taxon>Methanococci</taxon>
        <taxon>Methanococcales</taxon>
        <taxon>Methanococcaceae</taxon>
        <taxon>Methanococcus</taxon>
    </lineage>
</organism>
<dbReference type="EMBL" id="JACDUJ010000001">
    <property type="protein sequence ID" value="MBA2847097.1"/>
    <property type="molecule type" value="Genomic_DNA"/>
</dbReference>
<dbReference type="Proteomes" id="UP000722095">
    <property type="component" value="Unassembled WGS sequence"/>
</dbReference>
<accession>A0A7J9RY41</accession>
<reference evidence="5 11" key="1">
    <citation type="submission" date="2020-08" db="EMBL/GenBank/DDBJ databases">
        <title>Genomic Encyclopedia of Type Strains, Phase IV (KMG-V): Genome sequencing to study the core and pangenomes of soil and plant-associated prokaryotes.</title>
        <authorList>
            <person name="Whitman W."/>
        </authorList>
    </citation>
    <scope>NUCLEOTIDE SEQUENCE [LARGE SCALE GENOMIC DNA]</scope>
    <source>
        <strain evidence="3 9">A1</strain>
        <strain evidence="2 10">A5</strain>
        <strain evidence="4 8">C12</strain>
        <strain evidence="5 11">DSM 7078</strain>
        <strain evidence="6">RC</strain>
    </source>
</reference>
<dbReference type="Proteomes" id="UP000571854">
    <property type="component" value="Unassembled WGS sequence"/>
</dbReference>
<dbReference type="EMBL" id="JACDUH010000001">
    <property type="protein sequence ID" value="MBA2850397.1"/>
    <property type="molecule type" value="Genomic_DNA"/>
</dbReference>
<evidence type="ECO:0000256" key="1">
    <source>
        <dbReference type="SAM" id="Phobius"/>
    </source>
</evidence>
<dbReference type="Proteomes" id="UP000742560">
    <property type="component" value="Unassembled WGS sequence"/>
</dbReference>
<evidence type="ECO:0000313" key="11">
    <source>
        <dbReference type="Proteomes" id="UP000584706"/>
    </source>
</evidence>
<dbReference type="AlphaFoldDB" id="A0A7J9RY41"/>
<evidence type="ECO:0000313" key="5">
    <source>
        <dbReference type="EMBL" id="MBB6066949.1"/>
    </source>
</evidence>